<evidence type="ECO:0000313" key="4">
    <source>
        <dbReference type="Proteomes" id="UP001157017"/>
    </source>
</evidence>
<comment type="caution">
    <text evidence="3">The sequence shown here is derived from an EMBL/GenBank/DDBJ whole genome shotgun (WGS) entry which is preliminary data.</text>
</comment>
<dbReference type="PANTHER" id="PTHR30349:SF91">
    <property type="entry name" value="INTA PROTEIN"/>
    <property type="match status" value="1"/>
</dbReference>
<dbReference type="Proteomes" id="UP001157017">
    <property type="component" value="Unassembled WGS sequence"/>
</dbReference>
<dbReference type="InterPro" id="IPR002104">
    <property type="entry name" value="Integrase_catalytic"/>
</dbReference>
<organism evidence="3 4">
    <name type="scientific">Angustibacter aerolatus</name>
    <dbReference type="NCBI Taxonomy" id="1162965"/>
    <lineage>
        <taxon>Bacteria</taxon>
        <taxon>Bacillati</taxon>
        <taxon>Actinomycetota</taxon>
        <taxon>Actinomycetes</taxon>
        <taxon>Kineosporiales</taxon>
        <taxon>Kineosporiaceae</taxon>
    </lineage>
</organism>
<keyword evidence="1" id="KW-0233">DNA recombination</keyword>
<gene>
    <name evidence="3" type="ORF">GCM10025868_26810</name>
</gene>
<evidence type="ECO:0000313" key="3">
    <source>
        <dbReference type="EMBL" id="GMA87431.1"/>
    </source>
</evidence>
<dbReference type="Gene3D" id="1.10.443.10">
    <property type="entry name" value="Intergrase catalytic core"/>
    <property type="match status" value="1"/>
</dbReference>
<proteinExistence type="predicted"/>
<evidence type="ECO:0000256" key="1">
    <source>
        <dbReference type="ARBA" id="ARBA00023172"/>
    </source>
</evidence>
<dbReference type="PANTHER" id="PTHR30349">
    <property type="entry name" value="PHAGE INTEGRASE-RELATED"/>
    <property type="match status" value="1"/>
</dbReference>
<dbReference type="EMBL" id="BSUZ01000001">
    <property type="protein sequence ID" value="GMA87431.1"/>
    <property type="molecule type" value="Genomic_DNA"/>
</dbReference>
<dbReference type="InterPro" id="IPR011010">
    <property type="entry name" value="DNA_brk_join_enz"/>
</dbReference>
<feature type="domain" description="Tyr recombinase" evidence="2">
    <location>
        <begin position="1"/>
        <end position="117"/>
    </location>
</feature>
<name>A0ABQ6JGS0_9ACTN</name>
<accession>A0ABQ6JGS0</accession>
<keyword evidence="4" id="KW-1185">Reference proteome</keyword>
<reference evidence="4" key="1">
    <citation type="journal article" date="2019" name="Int. J. Syst. Evol. Microbiol.">
        <title>The Global Catalogue of Microorganisms (GCM) 10K type strain sequencing project: providing services to taxonomists for standard genome sequencing and annotation.</title>
        <authorList>
            <consortium name="The Broad Institute Genomics Platform"/>
            <consortium name="The Broad Institute Genome Sequencing Center for Infectious Disease"/>
            <person name="Wu L."/>
            <person name="Ma J."/>
        </authorList>
    </citation>
    <scope>NUCLEOTIDE SEQUENCE [LARGE SCALE GENOMIC DNA]</scope>
    <source>
        <strain evidence="4">NBRC 108730</strain>
    </source>
</reference>
<dbReference type="Pfam" id="PF00589">
    <property type="entry name" value="Phage_integrase"/>
    <property type="match status" value="1"/>
</dbReference>
<protein>
    <recommendedName>
        <fullName evidence="2">Tyr recombinase domain-containing protein</fullName>
    </recommendedName>
</protein>
<dbReference type="SUPFAM" id="SSF56349">
    <property type="entry name" value="DNA breaking-rejoining enzymes"/>
    <property type="match status" value="1"/>
</dbReference>
<evidence type="ECO:0000259" key="2">
    <source>
        <dbReference type="PROSITE" id="PS51898"/>
    </source>
</evidence>
<dbReference type="PROSITE" id="PS51898">
    <property type="entry name" value="TYR_RECOMBINASE"/>
    <property type="match status" value="1"/>
</dbReference>
<sequence length="126" mass="13911">MPLLGLCAEALKAHRVRQAAEAADSLHPWPPVALVFTTIVGTPVDPNDFSRTSARWCREAGVPRVRLHDLRHTCVSLLLTLGVNPRVVMEIVGHSALEMTMNVYAHVAVDQQREALNRLDDLLDGE</sequence>
<dbReference type="InterPro" id="IPR050090">
    <property type="entry name" value="Tyrosine_recombinase_XerCD"/>
</dbReference>
<dbReference type="InterPro" id="IPR013762">
    <property type="entry name" value="Integrase-like_cat_sf"/>
</dbReference>